<evidence type="ECO:0000313" key="2">
    <source>
        <dbReference type="Proteomes" id="UP001341840"/>
    </source>
</evidence>
<organism evidence="1 2">
    <name type="scientific">Stylosanthes scabra</name>
    <dbReference type="NCBI Taxonomy" id="79078"/>
    <lineage>
        <taxon>Eukaryota</taxon>
        <taxon>Viridiplantae</taxon>
        <taxon>Streptophyta</taxon>
        <taxon>Embryophyta</taxon>
        <taxon>Tracheophyta</taxon>
        <taxon>Spermatophyta</taxon>
        <taxon>Magnoliopsida</taxon>
        <taxon>eudicotyledons</taxon>
        <taxon>Gunneridae</taxon>
        <taxon>Pentapetalae</taxon>
        <taxon>rosids</taxon>
        <taxon>fabids</taxon>
        <taxon>Fabales</taxon>
        <taxon>Fabaceae</taxon>
        <taxon>Papilionoideae</taxon>
        <taxon>50 kb inversion clade</taxon>
        <taxon>dalbergioids sensu lato</taxon>
        <taxon>Dalbergieae</taxon>
        <taxon>Pterocarpus clade</taxon>
        <taxon>Stylosanthes</taxon>
    </lineage>
</organism>
<keyword evidence="2" id="KW-1185">Reference proteome</keyword>
<name>A0ABU6RBX8_9FABA</name>
<gene>
    <name evidence="1" type="ORF">PIB30_031058</name>
</gene>
<dbReference type="Proteomes" id="UP001341840">
    <property type="component" value="Unassembled WGS sequence"/>
</dbReference>
<dbReference type="EMBL" id="JASCZI010030340">
    <property type="protein sequence ID" value="MED6121527.1"/>
    <property type="molecule type" value="Genomic_DNA"/>
</dbReference>
<protein>
    <submittedName>
        <fullName evidence="1">Uncharacterized protein</fullName>
    </submittedName>
</protein>
<reference evidence="1 2" key="1">
    <citation type="journal article" date="2023" name="Plants (Basel)">
        <title>Bridging the Gap: Combining Genomics and Transcriptomics Approaches to Understand Stylosanthes scabra, an Orphan Legume from the Brazilian Caatinga.</title>
        <authorList>
            <person name="Ferreira-Neto J.R.C."/>
            <person name="da Silva M.D."/>
            <person name="Binneck E."/>
            <person name="de Melo N.F."/>
            <person name="da Silva R.H."/>
            <person name="de Melo A.L.T.M."/>
            <person name="Pandolfi V."/>
            <person name="Bustamante F.O."/>
            <person name="Brasileiro-Vidal A.C."/>
            <person name="Benko-Iseppon A.M."/>
        </authorList>
    </citation>
    <scope>NUCLEOTIDE SEQUENCE [LARGE SCALE GENOMIC DNA]</scope>
    <source>
        <tissue evidence="1">Leaves</tissue>
    </source>
</reference>
<accession>A0ABU6RBX8</accession>
<proteinExistence type="predicted"/>
<sequence length="99" mass="11425">MPVLCVVGARSLSVWLSRFRDDPNDIVVQLRCPLGHRYFGVLNLFLEYVSGKPPFEETHAVQKLLDLLDLSFHCRSWNERRYVRLLSGWLVGCLVVDPP</sequence>
<comment type="caution">
    <text evidence="1">The sequence shown here is derived from an EMBL/GenBank/DDBJ whole genome shotgun (WGS) entry which is preliminary data.</text>
</comment>
<evidence type="ECO:0000313" key="1">
    <source>
        <dbReference type="EMBL" id="MED6121527.1"/>
    </source>
</evidence>